<feature type="transmembrane region" description="Helical" evidence="2">
    <location>
        <begin position="538"/>
        <end position="558"/>
    </location>
</feature>
<dbReference type="GO" id="GO:0055085">
    <property type="term" value="P:transmembrane transport"/>
    <property type="evidence" value="ECO:0007669"/>
    <property type="project" value="TreeGrafter"/>
</dbReference>
<keyword evidence="3" id="KW-0732">Signal</keyword>
<accession>A0A1E3QIB1</accession>
<evidence type="ECO:0000313" key="5">
    <source>
        <dbReference type="EMBL" id="ODQ77174.1"/>
    </source>
</evidence>
<feature type="compositionally biased region" description="Basic and acidic residues" evidence="1">
    <location>
        <begin position="773"/>
        <end position="800"/>
    </location>
</feature>
<dbReference type="GO" id="GO:0016020">
    <property type="term" value="C:membrane"/>
    <property type="evidence" value="ECO:0007669"/>
    <property type="project" value="TreeGrafter"/>
</dbReference>
<evidence type="ECO:0000256" key="1">
    <source>
        <dbReference type="SAM" id="MobiDB-lite"/>
    </source>
</evidence>
<organism evidence="5 6">
    <name type="scientific">Babjeviella inositovora NRRL Y-12698</name>
    <dbReference type="NCBI Taxonomy" id="984486"/>
    <lineage>
        <taxon>Eukaryota</taxon>
        <taxon>Fungi</taxon>
        <taxon>Dikarya</taxon>
        <taxon>Ascomycota</taxon>
        <taxon>Saccharomycotina</taxon>
        <taxon>Pichiomycetes</taxon>
        <taxon>Serinales incertae sedis</taxon>
        <taxon>Babjeviella</taxon>
    </lineage>
</organism>
<feature type="signal peptide" evidence="3">
    <location>
        <begin position="1"/>
        <end position="16"/>
    </location>
</feature>
<dbReference type="Proteomes" id="UP000094336">
    <property type="component" value="Unassembled WGS sequence"/>
</dbReference>
<feature type="transmembrane region" description="Helical" evidence="2">
    <location>
        <begin position="361"/>
        <end position="387"/>
    </location>
</feature>
<dbReference type="AlphaFoldDB" id="A0A1E3QIB1"/>
<dbReference type="RefSeq" id="XP_018982502.1">
    <property type="nucleotide sequence ID" value="XM_019130045.1"/>
</dbReference>
<protein>
    <recommendedName>
        <fullName evidence="4">TRP C-terminal domain-containing protein</fullName>
    </recommendedName>
</protein>
<dbReference type="PANTHER" id="PTHR31145:SF6">
    <property type="entry name" value="INTEGRAL MEMBRANE PROTEIN (AFU_ORTHOLOGUE AFUA_7G01610)"/>
    <property type="match status" value="1"/>
</dbReference>
<dbReference type="Pfam" id="PF06011">
    <property type="entry name" value="TRP"/>
    <property type="match status" value="1"/>
</dbReference>
<feature type="region of interest" description="Disordered" evidence="1">
    <location>
        <begin position="753"/>
        <end position="800"/>
    </location>
</feature>
<name>A0A1E3QIB1_9ASCO</name>
<dbReference type="EMBL" id="KV454442">
    <property type="protein sequence ID" value="ODQ77174.1"/>
    <property type="molecule type" value="Genomic_DNA"/>
</dbReference>
<keyword evidence="2" id="KW-1133">Transmembrane helix</keyword>
<evidence type="ECO:0000256" key="2">
    <source>
        <dbReference type="SAM" id="Phobius"/>
    </source>
</evidence>
<feature type="chain" id="PRO_5009134254" description="TRP C-terminal domain-containing protein" evidence="3">
    <location>
        <begin position="17"/>
        <end position="904"/>
    </location>
</feature>
<feature type="transmembrane region" description="Helical" evidence="2">
    <location>
        <begin position="489"/>
        <end position="506"/>
    </location>
</feature>
<sequence>MHCLPLIFLLLRVVVAAQIRGYPCVGVSQNLTISRFSGLAVFIPSDELLVFRLEAAIISPEIVPDINSTTNRFTTLHVRIVDLAGNVTDEYLRLCDYITVLPLTANANGSISWPGEFAGFPGLGGPINSTGGHPGYPFEPNESHPYPSVPPSFMPQPPANISHVRAPNDTSCPLYFGDRFVLTYTFHARDYRSRGAYTATFSILSADAQPRKLACNTFAVTLPSATWVGIFPVTAVAALIVFTICTHAFIIQNSPFQESSNPFLFTVSSLCNGPLLDLLTPSYTDVIAYFQLVYFLAGLHLRYPGYFRPAMKKFAYILLSDIPFVGKTVPAVRDHVYVGYYETGLKAILVFSSGYGGIASYAWINFVIAFLIATVVAMAAGQAHLYMATRRHNARVRDPSARIHLSQNRKRNVLLLLGYFYIGLFQIFSLPLSVWTLYQILELIQVDAFFPQRHNSMVWSTALSILVAIVVFFHLVFLLYNIVRRRDRLYNSLTFMLLYGALYSRVRPTKLYFLAVTCGVGFLRAVVIATIANGFIQVILLAIFEIFHMCVLVAMGPYHLHTLLSWHVLFPLGCRFLVVLLCIAYVPELNLTEHARAIIGLFHFAIHGIVFIYFLIQNIRVIVLTVKARKNESLYEEANKTETSQMGSTGSTDSVDDVNRFYRGARVTPEVQNSFSPVVGTEPWSPEELEIFSMGMSGTSLPRANVSHVELFDQHFPGVYNLSVRDYTFRESDLRYKKAAFKVDPEVQQLWETRRHHRQERNPVSGRESTTYQREEYQRDRSYQGAELSREMDERDVHQQRVPESGRIMLVLASLGSFVKGFRPVQSAPIQSFQVSRPKPIVLRPVSYAKRHESADETLILPILPFKAHKEVGNPFDVTVEEEEATKRRLRDSQIEMDEFDFSY</sequence>
<reference evidence="6" key="1">
    <citation type="submission" date="2016-05" db="EMBL/GenBank/DDBJ databases">
        <title>Comparative genomics of biotechnologically important yeasts.</title>
        <authorList>
            <consortium name="DOE Joint Genome Institute"/>
            <person name="Riley R."/>
            <person name="Haridas S."/>
            <person name="Wolfe K.H."/>
            <person name="Lopes M.R."/>
            <person name="Hittinger C.T."/>
            <person name="Goker M."/>
            <person name="Salamov A."/>
            <person name="Wisecaver J."/>
            <person name="Long T.M."/>
            <person name="Aerts A.L."/>
            <person name="Barry K."/>
            <person name="Choi C."/>
            <person name="Clum A."/>
            <person name="Coughlan A.Y."/>
            <person name="Deshpande S."/>
            <person name="Douglass A.P."/>
            <person name="Hanson S.J."/>
            <person name="Klenk H.-P."/>
            <person name="Labutti K."/>
            <person name="Lapidus A."/>
            <person name="Lindquist E."/>
            <person name="Lipzen A."/>
            <person name="Meier-Kolthoff J.P."/>
            <person name="Ohm R.A."/>
            <person name="Otillar R.P."/>
            <person name="Pangilinan J."/>
            <person name="Peng Y."/>
            <person name="Rokas A."/>
            <person name="Rosa C.A."/>
            <person name="Scheuner C."/>
            <person name="Sibirny A.A."/>
            <person name="Slot J.C."/>
            <person name="Stielow J.B."/>
            <person name="Sun H."/>
            <person name="Kurtzman C.P."/>
            <person name="Blackwell M."/>
            <person name="Grigoriev I.V."/>
            <person name="Jeffries T.W."/>
        </authorList>
    </citation>
    <scope>NUCLEOTIDE SEQUENCE [LARGE SCALE GENOMIC DNA]</scope>
    <source>
        <strain evidence="6">NRRL Y-12698</strain>
    </source>
</reference>
<keyword evidence="6" id="KW-1185">Reference proteome</keyword>
<dbReference type="InterPro" id="IPR040241">
    <property type="entry name" value="TRP_Flc/Pkd2-like"/>
</dbReference>
<dbReference type="OrthoDB" id="5312224at2759"/>
<feature type="transmembrane region" description="Helical" evidence="2">
    <location>
        <begin position="598"/>
        <end position="616"/>
    </location>
</feature>
<keyword evidence="2" id="KW-0472">Membrane</keyword>
<gene>
    <name evidence="5" type="ORF">BABINDRAFT_163686</name>
</gene>
<evidence type="ECO:0000256" key="3">
    <source>
        <dbReference type="SAM" id="SignalP"/>
    </source>
</evidence>
<dbReference type="GeneID" id="30147898"/>
<dbReference type="PANTHER" id="PTHR31145">
    <property type="entry name" value="INTEGRAL MEMBRANE PROTEIN (AFU_ORTHOLOGUE AFUA_7G01610)"/>
    <property type="match status" value="1"/>
</dbReference>
<feature type="transmembrane region" description="Helical" evidence="2">
    <location>
        <begin position="458"/>
        <end position="482"/>
    </location>
</feature>
<feature type="transmembrane region" description="Helical" evidence="2">
    <location>
        <begin position="564"/>
        <end position="586"/>
    </location>
</feature>
<feature type="domain" description="TRP C-terminal" evidence="4">
    <location>
        <begin position="366"/>
        <end position="645"/>
    </location>
</feature>
<feature type="transmembrane region" description="Helical" evidence="2">
    <location>
        <begin position="413"/>
        <end position="438"/>
    </location>
</feature>
<dbReference type="InterPro" id="IPR010308">
    <property type="entry name" value="TRP_C"/>
</dbReference>
<feature type="transmembrane region" description="Helical" evidence="2">
    <location>
        <begin position="227"/>
        <end position="251"/>
    </location>
</feature>
<evidence type="ECO:0000313" key="6">
    <source>
        <dbReference type="Proteomes" id="UP000094336"/>
    </source>
</evidence>
<proteinExistence type="predicted"/>
<feature type="transmembrane region" description="Helical" evidence="2">
    <location>
        <begin position="512"/>
        <end position="531"/>
    </location>
</feature>
<keyword evidence="2" id="KW-0812">Transmembrane</keyword>
<dbReference type="STRING" id="984486.A0A1E3QIB1"/>
<feature type="transmembrane region" description="Helical" evidence="2">
    <location>
        <begin position="286"/>
        <end position="303"/>
    </location>
</feature>
<evidence type="ECO:0000259" key="4">
    <source>
        <dbReference type="Pfam" id="PF06011"/>
    </source>
</evidence>